<dbReference type="Pfam" id="PF00646">
    <property type="entry name" value="F-box"/>
    <property type="match status" value="1"/>
</dbReference>
<dbReference type="Gene3D" id="3.80.10.10">
    <property type="entry name" value="Ribonuclease Inhibitor"/>
    <property type="match status" value="1"/>
</dbReference>
<dbReference type="ExpressionAtlas" id="R7WDL4">
    <property type="expression patterns" value="baseline"/>
</dbReference>
<feature type="domain" description="F-box" evidence="2">
    <location>
        <begin position="62"/>
        <end position="91"/>
    </location>
</feature>
<dbReference type="AlphaFoldDB" id="R7WDL4"/>
<evidence type="ECO:0000259" key="3">
    <source>
        <dbReference type="Pfam" id="PF23622"/>
    </source>
</evidence>
<evidence type="ECO:0000313" key="4">
    <source>
        <dbReference type="EnsemblPlants" id="EMT18025"/>
    </source>
</evidence>
<organism evidence="4">
    <name type="scientific">Aegilops tauschii</name>
    <name type="common">Tausch's goatgrass</name>
    <name type="synonym">Aegilops squarrosa</name>
    <dbReference type="NCBI Taxonomy" id="37682"/>
    <lineage>
        <taxon>Eukaryota</taxon>
        <taxon>Viridiplantae</taxon>
        <taxon>Streptophyta</taxon>
        <taxon>Embryophyta</taxon>
        <taxon>Tracheophyta</taxon>
        <taxon>Spermatophyta</taxon>
        <taxon>Magnoliopsida</taxon>
        <taxon>Liliopsida</taxon>
        <taxon>Poales</taxon>
        <taxon>Poaceae</taxon>
        <taxon>BOP clade</taxon>
        <taxon>Pooideae</taxon>
        <taxon>Triticodae</taxon>
        <taxon>Triticeae</taxon>
        <taxon>Triticinae</taxon>
        <taxon>Aegilops</taxon>
    </lineage>
</organism>
<dbReference type="InterPro" id="IPR055357">
    <property type="entry name" value="LRR_At1g61320_AtMIF1"/>
</dbReference>
<dbReference type="InterPro" id="IPR032675">
    <property type="entry name" value="LRR_dom_sf"/>
</dbReference>
<evidence type="ECO:0000256" key="1">
    <source>
        <dbReference type="SAM" id="MobiDB-lite"/>
    </source>
</evidence>
<dbReference type="SUPFAM" id="SSF52047">
    <property type="entry name" value="RNI-like"/>
    <property type="match status" value="1"/>
</dbReference>
<protein>
    <submittedName>
        <fullName evidence="4">Uncharacterized protein</fullName>
    </submittedName>
</protein>
<feature type="compositionally biased region" description="Gly residues" evidence="1">
    <location>
        <begin position="48"/>
        <end position="57"/>
    </location>
</feature>
<feature type="domain" description="At1g61320/AtMIF1 LRR" evidence="3">
    <location>
        <begin position="130"/>
        <end position="453"/>
    </location>
</feature>
<dbReference type="Pfam" id="PF23622">
    <property type="entry name" value="LRR_At1g61320_AtMIF1"/>
    <property type="match status" value="1"/>
</dbReference>
<dbReference type="InterPro" id="IPR053772">
    <property type="entry name" value="At1g61320/At1g61330-like"/>
</dbReference>
<dbReference type="InterPro" id="IPR001810">
    <property type="entry name" value="F-box_dom"/>
</dbReference>
<sequence>MAGAGEDESAPPPPPPASPLDQKIDQIADAEFLSPLTRGSSLPAAAHGRGGGGGGKAGQEVQPVIMSLLPLKEAVRTSIVSRSWRTLWRFHCNLCFDGPNDPDSDTDDEFAGQDSTKMKRAKFIETVNSVIQQHSGIGVNKFSIRCGLPKEDSHHLDRWISFATSLKAKIIHFDLIIIDWPLEEVHHFPLEALDAQGGSFVQSLFLAAVSIPHSGIRGLTILRRLVLESVQIFGDFPGLLAKCSALEDLEIIDCSGVTNLSIPHKLDKLRHLLIDSSTTDIEVVELHAADLAHFEYKGRVIPIVLHGCSKLEKATIMFVDTKALAHTFTAVPSILPRHLICSGHVSVAEAANNTRGHVYEFEAYDFNCGDANDDNEVLQLAHCLDAAPRLETLRLHMFYLKSSGASSGEVVGMRRHDHLKTVFMSGFRCYRAQTELACCILGNACVLEQLTIEPKITNTIWGGDCYAWNKGLERVLPGVCEWAQVISEGFGKQNLLITRFVQCIDNTRKTRRMRVTTAGQFVAGFAPPDENTIGG</sequence>
<dbReference type="InterPro" id="IPR036047">
    <property type="entry name" value="F-box-like_dom_sf"/>
</dbReference>
<dbReference type="SUPFAM" id="SSF81383">
    <property type="entry name" value="F-box domain"/>
    <property type="match status" value="1"/>
</dbReference>
<reference evidence="4" key="1">
    <citation type="submission" date="2015-06" db="UniProtKB">
        <authorList>
            <consortium name="EnsemblPlants"/>
        </authorList>
    </citation>
    <scope>IDENTIFICATION</scope>
</reference>
<name>R7WDL4_AEGTA</name>
<evidence type="ECO:0000259" key="2">
    <source>
        <dbReference type="Pfam" id="PF00646"/>
    </source>
</evidence>
<proteinExistence type="predicted"/>
<dbReference type="EnsemblPlants" id="EMT18025">
    <property type="protein sequence ID" value="EMT18025"/>
    <property type="gene ID" value="F775_13325"/>
</dbReference>
<accession>R7WDL4</accession>
<dbReference type="PANTHER" id="PTHR34145">
    <property type="entry name" value="OS02G0105600 PROTEIN"/>
    <property type="match status" value="1"/>
</dbReference>
<dbReference type="PANTHER" id="PTHR34145:SF46">
    <property type="entry name" value="OS06G0716467 PROTEIN"/>
    <property type="match status" value="1"/>
</dbReference>
<feature type="region of interest" description="Disordered" evidence="1">
    <location>
        <begin position="1"/>
        <end position="58"/>
    </location>
</feature>